<dbReference type="Proteomes" id="UP000053989">
    <property type="component" value="Unassembled WGS sequence"/>
</dbReference>
<feature type="compositionally biased region" description="Low complexity" evidence="1">
    <location>
        <begin position="224"/>
        <end position="235"/>
    </location>
</feature>
<dbReference type="AlphaFoldDB" id="A0A0C3DBU0"/>
<dbReference type="OrthoDB" id="2706836at2759"/>
<dbReference type="InParanoid" id="A0A0C3DBU0"/>
<feature type="region of interest" description="Disordered" evidence="1">
    <location>
        <begin position="224"/>
        <end position="268"/>
    </location>
</feature>
<evidence type="ECO:0000313" key="3">
    <source>
        <dbReference type="Proteomes" id="UP000053989"/>
    </source>
</evidence>
<accession>A0A0C3DBU0</accession>
<organism evidence="2 3">
    <name type="scientific">Scleroderma citrinum Foug A</name>
    <dbReference type="NCBI Taxonomy" id="1036808"/>
    <lineage>
        <taxon>Eukaryota</taxon>
        <taxon>Fungi</taxon>
        <taxon>Dikarya</taxon>
        <taxon>Basidiomycota</taxon>
        <taxon>Agaricomycotina</taxon>
        <taxon>Agaricomycetes</taxon>
        <taxon>Agaricomycetidae</taxon>
        <taxon>Boletales</taxon>
        <taxon>Sclerodermatineae</taxon>
        <taxon>Sclerodermataceae</taxon>
        <taxon>Scleroderma</taxon>
    </lineage>
</organism>
<protein>
    <submittedName>
        <fullName evidence="2">Uncharacterized protein</fullName>
    </submittedName>
</protein>
<dbReference type="EMBL" id="KN822167">
    <property type="protein sequence ID" value="KIM53884.1"/>
    <property type="molecule type" value="Genomic_DNA"/>
</dbReference>
<reference evidence="2 3" key="1">
    <citation type="submission" date="2014-04" db="EMBL/GenBank/DDBJ databases">
        <authorList>
            <consortium name="DOE Joint Genome Institute"/>
            <person name="Kuo A."/>
            <person name="Kohler A."/>
            <person name="Nagy L.G."/>
            <person name="Floudas D."/>
            <person name="Copeland A."/>
            <person name="Barry K.W."/>
            <person name="Cichocki N."/>
            <person name="Veneault-Fourrey C."/>
            <person name="LaButti K."/>
            <person name="Lindquist E.A."/>
            <person name="Lipzen A."/>
            <person name="Lundell T."/>
            <person name="Morin E."/>
            <person name="Murat C."/>
            <person name="Sun H."/>
            <person name="Tunlid A."/>
            <person name="Henrissat B."/>
            <person name="Grigoriev I.V."/>
            <person name="Hibbett D.S."/>
            <person name="Martin F."/>
            <person name="Nordberg H.P."/>
            <person name="Cantor M.N."/>
            <person name="Hua S.X."/>
        </authorList>
    </citation>
    <scope>NUCLEOTIDE SEQUENCE [LARGE SCALE GENOMIC DNA]</scope>
    <source>
        <strain evidence="2 3">Foug A</strain>
    </source>
</reference>
<evidence type="ECO:0000256" key="1">
    <source>
        <dbReference type="SAM" id="MobiDB-lite"/>
    </source>
</evidence>
<dbReference type="HOGENOM" id="CLU_794918_0_0_1"/>
<name>A0A0C3DBU0_9AGAM</name>
<keyword evidence="3" id="KW-1185">Reference proteome</keyword>
<sequence>MPLQRDLFLTSSTPAPHEPAYIEGNTYLEANPGQPALSERLTSIENTLDNAKGKLFPSFSGTEKPRDTLVLGHKIYEDGQLILHNLDAGVPIPLPSSTGPQGPVKLINNMMGPVQLHNSVQELHELFTQAQQEGPGRAPNIQEAQDLIFYLHLWNRYKLLRSDLISLMIKAWRPPTWAAECARTKKAALREIGRSQRVENVEASTTTGESNPQDIIHTQAPAAPAIAGPNPVVPATSHHAPLEERITSNPTERSSRQTREQAPSPQKICTVHQEAQPEVGPSFITQAADPPRTPAGPSKPVGKTGKTKPQGKDNFPVGTPSPHNSIDQWIQFIYRWQLCNKGAQRPSLG</sequence>
<reference evidence="3" key="2">
    <citation type="submission" date="2015-01" db="EMBL/GenBank/DDBJ databases">
        <title>Evolutionary Origins and Diversification of the Mycorrhizal Mutualists.</title>
        <authorList>
            <consortium name="DOE Joint Genome Institute"/>
            <consortium name="Mycorrhizal Genomics Consortium"/>
            <person name="Kohler A."/>
            <person name="Kuo A."/>
            <person name="Nagy L.G."/>
            <person name="Floudas D."/>
            <person name="Copeland A."/>
            <person name="Barry K.W."/>
            <person name="Cichocki N."/>
            <person name="Veneault-Fourrey C."/>
            <person name="LaButti K."/>
            <person name="Lindquist E.A."/>
            <person name="Lipzen A."/>
            <person name="Lundell T."/>
            <person name="Morin E."/>
            <person name="Murat C."/>
            <person name="Riley R."/>
            <person name="Ohm R."/>
            <person name="Sun H."/>
            <person name="Tunlid A."/>
            <person name="Henrissat B."/>
            <person name="Grigoriev I.V."/>
            <person name="Hibbett D.S."/>
            <person name="Martin F."/>
        </authorList>
    </citation>
    <scope>NUCLEOTIDE SEQUENCE [LARGE SCALE GENOMIC DNA]</scope>
    <source>
        <strain evidence="3">Foug A</strain>
    </source>
</reference>
<feature type="region of interest" description="Disordered" evidence="1">
    <location>
        <begin position="282"/>
        <end position="323"/>
    </location>
</feature>
<evidence type="ECO:0000313" key="2">
    <source>
        <dbReference type="EMBL" id="KIM53884.1"/>
    </source>
</evidence>
<gene>
    <name evidence="2" type="ORF">SCLCIDRAFT_31503</name>
</gene>
<proteinExistence type="predicted"/>